<feature type="transmembrane region" description="Helical" evidence="1">
    <location>
        <begin position="30"/>
        <end position="52"/>
    </location>
</feature>
<dbReference type="EnsemblPlants" id="TuG1812G0100002421.01.T01">
    <property type="protein sequence ID" value="TuG1812G0100002421.01.T01"/>
    <property type="gene ID" value="TuG1812G0100002421.01"/>
</dbReference>
<dbReference type="AlphaFoldDB" id="A0A8R7NZE1"/>
<keyword evidence="3" id="KW-1185">Reference proteome</keyword>
<keyword evidence="1" id="KW-1133">Transmembrane helix</keyword>
<accession>A0A8R7NZE1</accession>
<reference evidence="3" key="1">
    <citation type="journal article" date="2013" name="Nature">
        <title>Draft genome of the wheat A-genome progenitor Triticum urartu.</title>
        <authorList>
            <person name="Ling H.Q."/>
            <person name="Zhao S."/>
            <person name="Liu D."/>
            <person name="Wang J."/>
            <person name="Sun H."/>
            <person name="Zhang C."/>
            <person name="Fan H."/>
            <person name="Li D."/>
            <person name="Dong L."/>
            <person name="Tao Y."/>
            <person name="Gao C."/>
            <person name="Wu H."/>
            <person name="Li Y."/>
            <person name="Cui Y."/>
            <person name="Guo X."/>
            <person name="Zheng S."/>
            <person name="Wang B."/>
            <person name="Yu K."/>
            <person name="Liang Q."/>
            <person name="Yang W."/>
            <person name="Lou X."/>
            <person name="Chen J."/>
            <person name="Feng M."/>
            <person name="Jian J."/>
            <person name="Zhang X."/>
            <person name="Luo G."/>
            <person name="Jiang Y."/>
            <person name="Liu J."/>
            <person name="Wang Z."/>
            <person name="Sha Y."/>
            <person name="Zhang B."/>
            <person name="Wu H."/>
            <person name="Tang D."/>
            <person name="Shen Q."/>
            <person name="Xue P."/>
            <person name="Zou S."/>
            <person name="Wang X."/>
            <person name="Liu X."/>
            <person name="Wang F."/>
            <person name="Yang Y."/>
            <person name="An X."/>
            <person name="Dong Z."/>
            <person name="Zhang K."/>
            <person name="Zhang X."/>
            <person name="Luo M.C."/>
            <person name="Dvorak J."/>
            <person name="Tong Y."/>
            <person name="Wang J."/>
            <person name="Yang H."/>
            <person name="Li Z."/>
            <person name="Wang D."/>
            <person name="Zhang A."/>
            <person name="Wang J."/>
        </authorList>
    </citation>
    <scope>NUCLEOTIDE SEQUENCE</scope>
    <source>
        <strain evidence="3">cv. G1812</strain>
    </source>
</reference>
<reference evidence="2" key="2">
    <citation type="submission" date="2018-03" db="EMBL/GenBank/DDBJ databases">
        <title>The Triticum urartu genome reveals the dynamic nature of wheat genome evolution.</title>
        <authorList>
            <person name="Ling H."/>
            <person name="Ma B."/>
            <person name="Shi X."/>
            <person name="Liu H."/>
            <person name="Dong L."/>
            <person name="Sun H."/>
            <person name="Cao Y."/>
            <person name="Gao Q."/>
            <person name="Zheng S."/>
            <person name="Li Y."/>
            <person name="Yu Y."/>
            <person name="Du H."/>
            <person name="Qi M."/>
            <person name="Li Y."/>
            <person name="Yu H."/>
            <person name="Cui Y."/>
            <person name="Wang N."/>
            <person name="Chen C."/>
            <person name="Wu H."/>
            <person name="Zhao Y."/>
            <person name="Zhang J."/>
            <person name="Li Y."/>
            <person name="Zhou W."/>
            <person name="Zhang B."/>
            <person name="Hu W."/>
            <person name="Eijk M."/>
            <person name="Tang J."/>
            <person name="Witsenboer H."/>
            <person name="Zhao S."/>
            <person name="Li Z."/>
            <person name="Zhang A."/>
            <person name="Wang D."/>
            <person name="Liang C."/>
        </authorList>
    </citation>
    <scope>NUCLEOTIDE SEQUENCE [LARGE SCALE GENOMIC DNA]</scope>
    <source>
        <strain evidence="2">cv. G1812</strain>
    </source>
</reference>
<organism evidence="2 3">
    <name type="scientific">Triticum urartu</name>
    <name type="common">Red wild einkorn</name>
    <name type="synonym">Crithodium urartu</name>
    <dbReference type="NCBI Taxonomy" id="4572"/>
    <lineage>
        <taxon>Eukaryota</taxon>
        <taxon>Viridiplantae</taxon>
        <taxon>Streptophyta</taxon>
        <taxon>Embryophyta</taxon>
        <taxon>Tracheophyta</taxon>
        <taxon>Spermatophyta</taxon>
        <taxon>Magnoliopsida</taxon>
        <taxon>Liliopsida</taxon>
        <taxon>Poales</taxon>
        <taxon>Poaceae</taxon>
        <taxon>BOP clade</taxon>
        <taxon>Pooideae</taxon>
        <taxon>Triticodae</taxon>
        <taxon>Triticeae</taxon>
        <taxon>Triticinae</taxon>
        <taxon>Triticum</taxon>
    </lineage>
</organism>
<keyword evidence="1" id="KW-0812">Transmembrane</keyword>
<name>A0A8R7NZE1_TRIUA</name>
<proteinExistence type="predicted"/>
<reference evidence="2" key="3">
    <citation type="submission" date="2022-06" db="UniProtKB">
        <authorList>
            <consortium name="EnsemblPlants"/>
        </authorList>
    </citation>
    <scope>IDENTIFICATION</scope>
</reference>
<evidence type="ECO:0000313" key="3">
    <source>
        <dbReference type="Proteomes" id="UP000015106"/>
    </source>
</evidence>
<keyword evidence="1" id="KW-0472">Membrane</keyword>
<evidence type="ECO:0000313" key="2">
    <source>
        <dbReference type="EnsemblPlants" id="TuG1812G0100002421.01.T01"/>
    </source>
</evidence>
<dbReference type="Proteomes" id="UP000015106">
    <property type="component" value="Chromosome 1"/>
</dbReference>
<dbReference type="Gramene" id="TuG1812G0100002421.01.T01">
    <property type="protein sequence ID" value="TuG1812G0100002421.01.T01"/>
    <property type="gene ID" value="TuG1812G0100002421.01"/>
</dbReference>
<evidence type="ECO:0000256" key="1">
    <source>
        <dbReference type="SAM" id="Phobius"/>
    </source>
</evidence>
<protein>
    <submittedName>
        <fullName evidence="2">Uncharacterized protein</fullName>
    </submittedName>
</protein>
<sequence>MRMHGIITHHGVYAYKYPPHLSLLRSCSPLLSILSSCALFTSAMCHVIIQFAQAANQAV</sequence>